<evidence type="ECO:0000313" key="3">
    <source>
        <dbReference type="EMBL" id="MBE5039370.1"/>
    </source>
</evidence>
<organism evidence="3 4">
    <name type="scientific">Ructibacterium gallinarum</name>
    <dbReference type="NCBI Taxonomy" id="2779355"/>
    <lineage>
        <taxon>Bacteria</taxon>
        <taxon>Bacillati</taxon>
        <taxon>Bacillota</taxon>
        <taxon>Clostridia</taxon>
        <taxon>Eubacteriales</taxon>
        <taxon>Oscillospiraceae</taxon>
        <taxon>Ructibacterium</taxon>
    </lineage>
</organism>
<proteinExistence type="predicted"/>
<dbReference type="InterPro" id="IPR041908">
    <property type="entry name" value="CtsR_C_sf"/>
</dbReference>
<sequence>MMSEQDGEIELKRNELANRFHCVPSQINYVISTRFSPERGYIVESRRGGGGYIRITRVSPKSGSGLMHVVNAIGENLSYADAKALIQNCYEYDWITQNEAKIMLAALSERSIPVRQPEQDVLRAKMLKNILIALV</sequence>
<comment type="caution">
    <text evidence="3">The sequence shown here is derived from an EMBL/GenBank/DDBJ whole genome shotgun (WGS) entry which is preliminary data.</text>
</comment>
<dbReference type="Gene3D" id="1.10.1200.150">
    <property type="entry name" value="Transcriptional regulator CtsR, C-terminal domain"/>
    <property type="match status" value="1"/>
</dbReference>
<reference evidence="3" key="1">
    <citation type="submission" date="2020-10" db="EMBL/GenBank/DDBJ databases">
        <title>ChiBAC.</title>
        <authorList>
            <person name="Zenner C."/>
            <person name="Hitch T.C.A."/>
            <person name="Clavel T."/>
        </authorList>
    </citation>
    <scope>NUCLEOTIDE SEQUENCE</scope>
    <source>
        <strain evidence="3">DSM 107454</strain>
    </source>
</reference>
<feature type="domain" description="CtsR C-terminal dimerization" evidence="2">
    <location>
        <begin position="67"/>
        <end position="131"/>
    </location>
</feature>
<gene>
    <name evidence="3" type="ORF">INF28_02660</name>
</gene>
<dbReference type="InterPro" id="IPR041902">
    <property type="entry name" value="CtsR_N_sf"/>
</dbReference>
<evidence type="ECO:0000313" key="4">
    <source>
        <dbReference type="Proteomes" id="UP000806542"/>
    </source>
</evidence>
<dbReference type="Proteomes" id="UP000806542">
    <property type="component" value="Unassembled WGS sequence"/>
</dbReference>
<dbReference type="Pfam" id="PF17727">
    <property type="entry name" value="CtsR_C"/>
    <property type="match status" value="1"/>
</dbReference>
<name>A0A9D5R7Y3_9FIRM</name>
<evidence type="ECO:0000259" key="1">
    <source>
        <dbReference type="Pfam" id="PF05848"/>
    </source>
</evidence>
<evidence type="ECO:0000259" key="2">
    <source>
        <dbReference type="Pfam" id="PF17727"/>
    </source>
</evidence>
<accession>A0A9D5R7Y3</accession>
<protein>
    <submittedName>
        <fullName evidence="3">CtsR family transcriptional regulator</fullName>
    </submittedName>
</protein>
<feature type="domain" description="CtsR N-terminal HTH" evidence="1">
    <location>
        <begin position="3"/>
        <end position="58"/>
    </location>
</feature>
<dbReference type="AlphaFoldDB" id="A0A9D5R7Y3"/>
<dbReference type="InterPro" id="IPR041473">
    <property type="entry name" value="CtsR_C"/>
</dbReference>
<dbReference type="InterPro" id="IPR040465">
    <property type="entry name" value="CtsR_N"/>
</dbReference>
<dbReference type="EMBL" id="JADCKB010000003">
    <property type="protein sequence ID" value="MBE5039370.1"/>
    <property type="molecule type" value="Genomic_DNA"/>
</dbReference>
<dbReference type="Pfam" id="PF05848">
    <property type="entry name" value="CtsR"/>
    <property type="match status" value="1"/>
</dbReference>
<dbReference type="Gene3D" id="3.30.56.130">
    <property type="entry name" value="Transcriptional regulator CtsR, winged HTH domain"/>
    <property type="match status" value="1"/>
</dbReference>
<keyword evidence="4" id="KW-1185">Reference proteome</keyword>